<dbReference type="RefSeq" id="WP_131923888.1">
    <property type="nucleotide sequence ID" value="NZ_SMAG01000002.1"/>
</dbReference>
<keyword evidence="10" id="KW-1185">Reference proteome</keyword>
<dbReference type="PANTHER" id="PTHR11575:SF24">
    <property type="entry name" value="5'-NUCLEOTIDASE"/>
    <property type="match status" value="1"/>
</dbReference>
<comment type="subcellular location">
    <subcellularLocation>
        <location evidence="1">Secreted</location>
        <location evidence="1">Cell wall</location>
        <topology evidence="1">Peptidoglycan-anchor</topology>
    </subcellularLocation>
</comment>
<dbReference type="PROSITE" id="PS00786">
    <property type="entry name" value="5_NUCLEOTIDASE_2"/>
    <property type="match status" value="1"/>
</dbReference>
<protein>
    <submittedName>
        <fullName evidence="9">5'-nucleotidase</fullName>
    </submittedName>
</protein>
<dbReference type="AlphaFoldDB" id="A0A4V2UVI6"/>
<evidence type="ECO:0000313" key="10">
    <source>
        <dbReference type="Proteomes" id="UP000294937"/>
    </source>
</evidence>
<dbReference type="GO" id="GO:0000166">
    <property type="term" value="F:nucleotide binding"/>
    <property type="evidence" value="ECO:0007669"/>
    <property type="project" value="UniProtKB-KW"/>
</dbReference>
<dbReference type="PANTHER" id="PTHR11575">
    <property type="entry name" value="5'-NUCLEOTIDASE-RELATED"/>
    <property type="match status" value="1"/>
</dbReference>
<evidence type="ECO:0000259" key="7">
    <source>
        <dbReference type="Pfam" id="PF00149"/>
    </source>
</evidence>
<evidence type="ECO:0000256" key="6">
    <source>
        <dbReference type="RuleBase" id="RU362119"/>
    </source>
</evidence>
<proteinExistence type="inferred from homology"/>
<dbReference type="GO" id="GO:0009166">
    <property type="term" value="P:nucleotide catabolic process"/>
    <property type="evidence" value="ECO:0007669"/>
    <property type="project" value="InterPro"/>
</dbReference>
<comment type="caution">
    <text evidence="9">The sequence shown here is derived from an EMBL/GenBank/DDBJ whole genome shotgun (WGS) entry which is preliminary data.</text>
</comment>
<reference evidence="9 10" key="1">
    <citation type="submission" date="2019-03" db="EMBL/GenBank/DDBJ databases">
        <title>Genomic Encyclopedia of Type Strains, Phase IV (KMG-IV): sequencing the most valuable type-strain genomes for metagenomic binning, comparative biology and taxonomic classification.</title>
        <authorList>
            <person name="Goeker M."/>
        </authorList>
    </citation>
    <scope>NUCLEOTIDE SEQUENCE [LARGE SCALE GENOMIC DNA]</scope>
    <source>
        <strain evidence="9 10">DSM 45707</strain>
    </source>
</reference>
<dbReference type="Pfam" id="PF00149">
    <property type="entry name" value="Metallophos"/>
    <property type="match status" value="1"/>
</dbReference>
<keyword evidence="5" id="KW-0572">Peptidoglycan-anchor</keyword>
<dbReference type="GO" id="GO:0030288">
    <property type="term" value="C:outer membrane-bounded periplasmic space"/>
    <property type="evidence" value="ECO:0007669"/>
    <property type="project" value="TreeGrafter"/>
</dbReference>
<keyword evidence="2" id="KW-0134">Cell wall</keyword>
<dbReference type="Pfam" id="PF02872">
    <property type="entry name" value="5_nucleotid_C"/>
    <property type="match status" value="1"/>
</dbReference>
<evidence type="ECO:0000256" key="1">
    <source>
        <dbReference type="ARBA" id="ARBA00004168"/>
    </source>
</evidence>
<evidence type="ECO:0000256" key="5">
    <source>
        <dbReference type="ARBA" id="ARBA00023088"/>
    </source>
</evidence>
<dbReference type="Gene3D" id="3.90.780.10">
    <property type="entry name" value="5'-Nucleotidase, C-terminal domain"/>
    <property type="match status" value="1"/>
</dbReference>
<dbReference type="InterPro" id="IPR029052">
    <property type="entry name" value="Metallo-depent_PP-like"/>
</dbReference>
<dbReference type="Gene3D" id="3.60.21.10">
    <property type="match status" value="1"/>
</dbReference>
<feature type="domain" description="5'-Nucleotidase C-terminal" evidence="8">
    <location>
        <begin position="346"/>
        <end position="496"/>
    </location>
</feature>
<organism evidence="9 10">
    <name type="scientific">Hazenella coriacea</name>
    <dbReference type="NCBI Taxonomy" id="1179467"/>
    <lineage>
        <taxon>Bacteria</taxon>
        <taxon>Bacillati</taxon>
        <taxon>Bacillota</taxon>
        <taxon>Bacilli</taxon>
        <taxon>Bacillales</taxon>
        <taxon>Thermoactinomycetaceae</taxon>
        <taxon>Hazenella</taxon>
    </lineage>
</organism>
<dbReference type="GO" id="GO:0046872">
    <property type="term" value="F:metal ion binding"/>
    <property type="evidence" value="ECO:0007669"/>
    <property type="project" value="InterPro"/>
</dbReference>
<keyword evidence="6" id="KW-0378">Hydrolase</keyword>
<evidence type="ECO:0000256" key="3">
    <source>
        <dbReference type="ARBA" id="ARBA00022525"/>
    </source>
</evidence>
<keyword evidence="6" id="KW-0547">Nucleotide-binding</keyword>
<dbReference type="SUPFAM" id="SSF56300">
    <property type="entry name" value="Metallo-dependent phosphatases"/>
    <property type="match status" value="1"/>
</dbReference>
<gene>
    <name evidence="9" type="ORF">EDD58_102511</name>
</gene>
<feature type="domain" description="Calcineurin-like phosphoesterase" evidence="7">
    <location>
        <begin position="43"/>
        <end position="272"/>
    </location>
</feature>
<keyword evidence="3" id="KW-0964">Secreted</keyword>
<keyword evidence="4" id="KW-0732">Signal</keyword>
<sequence length="534" mass="58567">MKRILVGLLSLTMLVSFPILTGFSNSSELEIAKKNQTVSVQLLSINDFHGQLDTVGKVNNKPVGTAEYLASYLRQREAENRNTMLLHVGDAVGASAPVSALMQDEPTIKFFNKLGFDLGTIGNHEFDEGVDEMLRLINGGTHPNTGKFKGAKFPYIAANVVDKKTKKPILPTHMIKRFQGVPVGFIGVVTKTTPSIVVPDGVKNVEFIDEAEAVNREVAKLKKKGVKAIIVLAHEGGFQNQTTGEITGPIADITKNLDPEVDVVFAGHSHSYLNGMIDDKLVVQAYSYGTAFADVDIVLDRKTKDIVQKKGEIVTTFHEGMTPDPKIQAFMEKAKKKVAPIIEAEVGQTTDEISRKENEAGESPLGNLIADAQRLEMKTDISFMNPGGIRSDLPAGKVTWGDLYTVQPFSNDLVKMELTGEQIRRVLNQQFQDPNRIRILKVSGLHFTWNPNRSAHDRVVDITQADGTPIDPKQTYTVTANIFLADGGDNFTVFTEGTNRVAGPSDLDALVNYVKQLPQPFSARIEGRIQLSNN</sequence>
<dbReference type="Proteomes" id="UP000294937">
    <property type="component" value="Unassembled WGS sequence"/>
</dbReference>
<comment type="similarity">
    <text evidence="6">Belongs to the 5'-nucleotidase family.</text>
</comment>
<dbReference type="EMBL" id="SMAG01000002">
    <property type="protein sequence ID" value="TCS95927.1"/>
    <property type="molecule type" value="Genomic_DNA"/>
</dbReference>
<dbReference type="InterPro" id="IPR004843">
    <property type="entry name" value="Calcineurin-like_PHP"/>
</dbReference>
<evidence type="ECO:0000313" key="9">
    <source>
        <dbReference type="EMBL" id="TCS95927.1"/>
    </source>
</evidence>
<evidence type="ECO:0000256" key="4">
    <source>
        <dbReference type="ARBA" id="ARBA00022729"/>
    </source>
</evidence>
<evidence type="ECO:0000259" key="8">
    <source>
        <dbReference type="Pfam" id="PF02872"/>
    </source>
</evidence>
<dbReference type="InterPro" id="IPR036907">
    <property type="entry name" value="5'-Nucleotdase_C_sf"/>
</dbReference>
<accession>A0A4V2UVI6</accession>
<dbReference type="InterPro" id="IPR006179">
    <property type="entry name" value="5_nucleotidase/apyrase"/>
</dbReference>
<dbReference type="GO" id="GO:0008768">
    <property type="term" value="F:UDP-sugar diphosphatase activity"/>
    <property type="evidence" value="ECO:0007669"/>
    <property type="project" value="TreeGrafter"/>
</dbReference>
<dbReference type="OrthoDB" id="9801679at2"/>
<name>A0A4V2UVI6_9BACL</name>
<dbReference type="PRINTS" id="PR01607">
    <property type="entry name" value="APYRASEFAMLY"/>
</dbReference>
<dbReference type="FunFam" id="3.60.21.10:FF:000052">
    <property type="entry name" value="Endonuclease YhcR"/>
    <property type="match status" value="1"/>
</dbReference>
<dbReference type="GO" id="GO:0008253">
    <property type="term" value="F:5'-nucleotidase activity"/>
    <property type="evidence" value="ECO:0007669"/>
    <property type="project" value="TreeGrafter"/>
</dbReference>
<dbReference type="SUPFAM" id="SSF55816">
    <property type="entry name" value="5'-nucleotidase (syn. UDP-sugar hydrolase), C-terminal domain"/>
    <property type="match status" value="1"/>
</dbReference>
<dbReference type="FunFam" id="3.90.780.10:FF:000004">
    <property type="entry name" value="UDP-sugar hydrolase, putative"/>
    <property type="match status" value="1"/>
</dbReference>
<dbReference type="InterPro" id="IPR006146">
    <property type="entry name" value="5'-Nucleotdase_CS"/>
</dbReference>
<dbReference type="InterPro" id="IPR008334">
    <property type="entry name" value="5'-Nucleotdase_C"/>
</dbReference>
<evidence type="ECO:0000256" key="2">
    <source>
        <dbReference type="ARBA" id="ARBA00022512"/>
    </source>
</evidence>